<evidence type="ECO:0000259" key="6">
    <source>
        <dbReference type="Pfam" id="PF02683"/>
    </source>
</evidence>
<feature type="transmembrane region" description="Helical" evidence="5">
    <location>
        <begin position="258"/>
        <end position="282"/>
    </location>
</feature>
<gene>
    <name evidence="8" type="ORF">EZS27_037996</name>
</gene>
<dbReference type="AlphaFoldDB" id="A0A5J4PQC6"/>
<dbReference type="GO" id="GO:0047134">
    <property type="term" value="F:protein-disulfide reductase [NAD(P)H] activity"/>
    <property type="evidence" value="ECO:0007669"/>
    <property type="project" value="UniProtKB-EC"/>
</dbReference>
<comment type="subcellular location">
    <subcellularLocation>
        <location evidence="1">Membrane</location>
        <topology evidence="1">Multi-pass membrane protein</topology>
    </subcellularLocation>
</comment>
<keyword evidence="2 5" id="KW-0812">Transmembrane</keyword>
<feature type="domain" description="Thiol:disulfide interchange protein DsbD N-terminal" evidence="7">
    <location>
        <begin position="43"/>
        <end position="149"/>
    </location>
</feature>
<feature type="transmembrane region" description="Helical" evidence="5">
    <location>
        <begin position="288"/>
        <end position="305"/>
    </location>
</feature>
<evidence type="ECO:0000256" key="5">
    <source>
        <dbReference type="SAM" id="Phobius"/>
    </source>
</evidence>
<protein>
    <submittedName>
        <fullName evidence="8">Thiol:disulfide interchange protein DsbD</fullName>
        <ecNumber evidence="8">1.8.1.8</ecNumber>
    </submittedName>
</protein>
<evidence type="ECO:0000259" key="7">
    <source>
        <dbReference type="Pfam" id="PF11412"/>
    </source>
</evidence>
<dbReference type="GO" id="GO:0017004">
    <property type="term" value="P:cytochrome complex assembly"/>
    <property type="evidence" value="ECO:0007669"/>
    <property type="project" value="InterPro"/>
</dbReference>
<keyword evidence="3 5" id="KW-1133">Transmembrane helix</keyword>
<proteinExistence type="predicted"/>
<evidence type="ECO:0000256" key="1">
    <source>
        <dbReference type="ARBA" id="ARBA00004141"/>
    </source>
</evidence>
<keyword evidence="4 5" id="KW-0472">Membrane</keyword>
<organism evidence="8">
    <name type="scientific">termite gut metagenome</name>
    <dbReference type="NCBI Taxonomy" id="433724"/>
    <lineage>
        <taxon>unclassified sequences</taxon>
        <taxon>metagenomes</taxon>
        <taxon>organismal metagenomes</taxon>
    </lineage>
</organism>
<feature type="domain" description="Cytochrome C biogenesis protein transmembrane" evidence="6">
    <location>
        <begin position="215"/>
        <end position="303"/>
    </location>
</feature>
<dbReference type="GO" id="GO:0045454">
    <property type="term" value="P:cell redox homeostasis"/>
    <property type="evidence" value="ECO:0007669"/>
    <property type="project" value="TreeGrafter"/>
</dbReference>
<dbReference type="InterPro" id="IPR028250">
    <property type="entry name" value="DsbDN"/>
</dbReference>
<accession>A0A5J4PQC6</accession>
<dbReference type="PANTHER" id="PTHR32234:SF0">
    <property type="entry name" value="THIOL:DISULFIDE INTERCHANGE PROTEIN DSBD"/>
    <property type="match status" value="1"/>
</dbReference>
<dbReference type="EC" id="1.8.1.8" evidence="8"/>
<evidence type="ECO:0000256" key="2">
    <source>
        <dbReference type="ARBA" id="ARBA00022692"/>
    </source>
</evidence>
<feature type="non-terminal residue" evidence="8">
    <location>
        <position position="306"/>
    </location>
</feature>
<keyword evidence="8" id="KW-0560">Oxidoreductase</keyword>
<dbReference type="PANTHER" id="PTHR32234">
    <property type="entry name" value="THIOL:DISULFIDE INTERCHANGE PROTEIN DSBD"/>
    <property type="match status" value="1"/>
</dbReference>
<dbReference type="Pfam" id="PF02683">
    <property type="entry name" value="DsbD_TM"/>
    <property type="match status" value="1"/>
</dbReference>
<evidence type="ECO:0000256" key="3">
    <source>
        <dbReference type="ARBA" id="ARBA00022989"/>
    </source>
</evidence>
<evidence type="ECO:0000313" key="8">
    <source>
        <dbReference type="EMBL" id="KAA6310754.1"/>
    </source>
</evidence>
<dbReference type="EMBL" id="SNRY01007273">
    <property type="protein sequence ID" value="KAA6310754.1"/>
    <property type="molecule type" value="Genomic_DNA"/>
</dbReference>
<name>A0A5J4PQC6_9ZZZZ</name>
<dbReference type="InterPro" id="IPR003834">
    <property type="entry name" value="Cyt_c_assmbl_TM_dom"/>
</dbReference>
<comment type="caution">
    <text evidence="8">The sequence shown here is derived from an EMBL/GenBank/DDBJ whole genome shotgun (WGS) entry which is preliminary data.</text>
</comment>
<evidence type="ECO:0000256" key="4">
    <source>
        <dbReference type="ARBA" id="ARBA00023136"/>
    </source>
</evidence>
<dbReference type="Pfam" id="PF11412">
    <property type="entry name" value="DsbD_N"/>
    <property type="match status" value="1"/>
</dbReference>
<feature type="transmembrane region" description="Helical" evidence="5">
    <location>
        <begin position="213"/>
        <end position="237"/>
    </location>
</feature>
<sequence>MWITSSKMKKTYTLLLILSLIFLKLGAQIHEPVKFETELKPLSIGEAEIIFTATIDTGWHVYSTDLAGGGPISATLTLDKIEGAELLGKLAPRGNEIARFDKVFKMNVRYFEKSGQFVQKIRITQATYDIEGYLEYGVCNDESCLPPMQFPIHCSGKRIPAETGKNDSIESIPIEKTAEASVIQQTIADEYWTPVIDELKAFGETVSQKDRTWIYILFAGFAGGLLALFTPCVWPVIPMTVSFFLKRSDNKKKGTRDAFIYGISIIVIYVALGLAVTLIFGANALNSLSTNAIFNIIFFLMLIAFA</sequence>
<reference evidence="8" key="1">
    <citation type="submission" date="2019-03" db="EMBL/GenBank/DDBJ databases">
        <title>Single cell metagenomics reveals metabolic interactions within the superorganism composed of flagellate Streblomastix strix and complex community of Bacteroidetes bacteria on its surface.</title>
        <authorList>
            <person name="Treitli S.C."/>
            <person name="Kolisko M."/>
            <person name="Husnik F."/>
            <person name="Keeling P."/>
            <person name="Hampl V."/>
        </authorList>
    </citation>
    <scope>NUCLEOTIDE SEQUENCE</scope>
    <source>
        <strain evidence="8">STM</strain>
    </source>
</reference>
<dbReference type="GO" id="GO:0016020">
    <property type="term" value="C:membrane"/>
    <property type="evidence" value="ECO:0007669"/>
    <property type="project" value="UniProtKB-SubCell"/>
</dbReference>